<organism evidence="2 3">
    <name type="scientific">Actinidia rufa</name>
    <dbReference type="NCBI Taxonomy" id="165716"/>
    <lineage>
        <taxon>Eukaryota</taxon>
        <taxon>Viridiplantae</taxon>
        <taxon>Streptophyta</taxon>
        <taxon>Embryophyta</taxon>
        <taxon>Tracheophyta</taxon>
        <taxon>Spermatophyta</taxon>
        <taxon>Magnoliopsida</taxon>
        <taxon>eudicotyledons</taxon>
        <taxon>Gunneridae</taxon>
        <taxon>Pentapetalae</taxon>
        <taxon>asterids</taxon>
        <taxon>Ericales</taxon>
        <taxon>Actinidiaceae</taxon>
        <taxon>Actinidia</taxon>
    </lineage>
</organism>
<dbReference type="AlphaFoldDB" id="A0A7J0HAD1"/>
<dbReference type="EMBL" id="BJWL01000028">
    <property type="protein sequence ID" value="GFZ19935.1"/>
    <property type="molecule type" value="Genomic_DNA"/>
</dbReference>
<keyword evidence="3" id="KW-1185">Reference proteome</keyword>
<protein>
    <submittedName>
        <fullName evidence="2">Prenylated RAB acceptor 1.B6</fullName>
    </submittedName>
</protein>
<accession>A0A7J0HAD1</accession>
<feature type="compositionally biased region" description="Basic and acidic residues" evidence="1">
    <location>
        <begin position="152"/>
        <end position="186"/>
    </location>
</feature>
<gene>
    <name evidence="2" type="ORF">Acr_28g0006400</name>
</gene>
<comment type="caution">
    <text evidence="2">The sequence shown here is derived from an EMBL/GenBank/DDBJ whole genome shotgun (WGS) entry which is preliminary data.</text>
</comment>
<feature type="compositionally biased region" description="Low complexity" evidence="1">
    <location>
        <begin position="187"/>
        <end position="198"/>
    </location>
</feature>
<feature type="region of interest" description="Disordered" evidence="1">
    <location>
        <begin position="149"/>
        <end position="198"/>
    </location>
</feature>
<name>A0A7J0HAD1_9ERIC</name>
<reference evidence="2 3" key="1">
    <citation type="submission" date="2019-07" db="EMBL/GenBank/DDBJ databases">
        <title>De Novo Assembly of kiwifruit Actinidia rufa.</title>
        <authorList>
            <person name="Sugita-Konishi S."/>
            <person name="Sato K."/>
            <person name="Mori E."/>
            <person name="Abe Y."/>
            <person name="Kisaki G."/>
            <person name="Hamano K."/>
            <person name="Suezawa K."/>
            <person name="Otani M."/>
            <person name="Fukuda T."/>
            <person name="Manabe T."/>
            <person name="Gomi K."/>
            <person name="Tabuchi M."/>
            <person name="Akimitsu K."/>
            <person name="Kataoka I."/>
        </authorList>
    </citation>
    <scope>NUCLEOTIDE SEQUENCE [LARGE SCALE GENOMIC DNA]</scope>
    <source>
        <strain evidence="3">cv. Fuchu</strain>
    </source>
</reference>
<evidence type="ECO:0000313" key="2">
    <source>
        <dbReference type="EMBL" id="GFZ19935.1"/>
    </source>
</evidence>
<evidence type="ECO:0000256" key="1">
    <source>
        <dbReference type="SAM" id="MobiDB-lite"/>
    </source>
</evidence>
<proteinExistence type="predicted"/>
<sequence>MIINAAWNLQGIGDGPQLNRFQSPTLRRGQIRRTAGVVDRHSGLVRRHDAPLRLPPPLLLQSPPMAGARRLDRLLSPGHAPRGSLARAQELLLLPRQLPHPTCGRARRVPALAPVLSPHPPLTPRRVDLPLPLPPLRSSRHRLRPHFLGSRDAMHTDRAHRGRDLPHPRRIAADVRSVDRIGDGVRSRGVSGSSGPVS</sequence>
<dbReference type="Proteomes" id="UP000585474">
    <property type="component" value="Unassembled WGS sequence"/>
</dbReference>
<evidence type="ECO:0000313" key="3">
    <source>
        <dbReference type="Proteomes" id="UP000585474"/>
    </source>
</evidence>